<accession>X1IPZ4</accession>
<evidence type="ECO:0000313" key="1">
    <source>
        <dbReference type="EMBL" id="GAH68189.1"/>
    </source>
</evidence>
<comment type="caution">
    <text evidence="1">The sequence shown here is derived from an EMBL/GenBank/DDBJ whole genome shotgun (WGS) entry which is preliminary data.</text>
</comment>
<sequence>MGQDKKEVCSIRIMFPIDTDEQAIDYKKKITAMLSEIPEA</sequence>
<name>X1IPZ4_9ZZZZ</name>
<proteinExistence type="predicted"/>
<dbReference type="EMBL" id="BARU01030870">
    <property type="protein sequence ID" value="GAH68189.1"/>
    <property type="molecule type" value="Genomic_DNA"/>
</dbReference>
<reference evidence="1" key="1">
    <citation type="journal article" date="2014" name="Front. Microbiol.">
        <title>High frequency of phylogenetically diverse reductive dehalogenase-homologous genes in deep subseafloor sedimentary metagenomes.</title>
        <authorList>
            <person name="Kawai M."/>
            <person name="Futagami T."/>
            <person name="Toyoda A."/>
            <person name="Takaki Y."/>
            <person name="Nishi S."/>
            <person name="Hori S."/>
            <person name="Arai W."/>
            <person name="Tsubouchi T."/>
            <person name="Morono Y."/>
            <person name="Uchiyama I."/>
            <person name="Ito T."/>
            <person name="Fujiyama A."/>
            <person name="Inagaki F."/>
            <person name="Takami H."/>
        </authorList>
    </citation>
    <scope>NUCLEOTIDE SEQUENCE</scope>
    <source>
        <strain evidence="1">Expedition CK06-06</strain>
    </source>
</reference>
<dbReference type="AlphaFoldDB" id="X1IPZ4"/>
<gene>
    <name evidence="1" type="ORF">S03H2_48903</name>
</gene>
<protein>
    <submittedName>
        <fullName evidence="1">Uncharacterized protein</fullName>
    </submittedName>
</protein>
<feature type="non-terminal residue" evidence="1">
    <location>
        <position position="40"/>
    </location>
</feature>
<organism evidence="1">
    <name type="scientific">marine sediment metagenome</name>
    <dbReference type="NCBI Taxonomy" id="412755"/>
    <lineage>
        <taxon>unclassified sequences</taxon>
        <taxon>metagenomes</taxon>
        <taxon>ecological metagenomes</taxon>
    </lineage>
</organism>